<sequence>MALRKKYILDDVDLVHMVLTTEDIIMSDSARRKRNAHVEEKHKPISVSTQKTLEKLSNVHSCISGHRVKYSGATLNGKHAIWTQYLDQRKKKNLDHQIEEMKRKTA</sequence>
<gene>
    <name evidence="1" type="ORF">BS47DRAFT_1358591</name>
</gene>
<dbReference type="EMBL" id="MU128921">
    <property type="protein sequence ID" value="KAF9518964.1"/>
    <property type="molecule type" value="Genomic_DNA"/>
</dbReference>
<evidence type="ECO:0000313" key="1">
    <source>
        <dbReference type="EMBL" id="KAF9518964.1"/>
    </source>
</evidence>
<keyword evidence="2" id="KW-1185">Reference proteome</keyword>
<organism evidence="1 2">
    <name type="scientific">Hydnum rufescens UP504</name>
    <dbReference type="NCBI Taxonomy" id="1448309"/>
    <lineage>
        <taxon>Eukaryota</taxon>
        <taxon>Fungi</taxon>
        <taxon>Dikarya</taxon>
        <taxon>Basidiomycota</taxon>
        <taxon>Agaricomycotina</taxon>
        <taxon>Agaricomycetes</taxon>
        <taxon>Cantharellales</taxon>
        <taxon>Hydnaceae</taxon>
        <taxon>Hydnum</taxon>
    </lineage>
</organism>
<evidence type="ECO:0000313" key="2">
    <source>
        <dbReference type="Proteomes" id="UP000886523"/>
    </source>
</evidence>
<reference evidence="1" key="1">
    <citation type="journal article" date="2020" name="Nat. Commun.">
        <title>Large-scale genome sequencing of mycorrhizal fungi provides insights into the early evolution of symbiotic traits.</title>
        <authorList>
            <person name="Miyauchi S."/>
            <person name="Kiss E."/>
            <person name="Kuo A."/>
            <person name="Drula E."/>
            <person name="Kohler A."/>
            <person name="Sanchez-Garcia M."/>
            <person name="Morin E."/>
            <person name="Andreopoulos B."/>
            <person name="Barry K.W."/>
            <person name="Bonito G."/>
            <person name="Buee M."/>
            <person name="Carver A."/>
            <person name="Chen C."/>
            <person name="Cichocki N."/>
            <person name="Clum A."/>
            <person name="Culley D."/>
            <person name="Crous P.W."/>
            <person name="Fauchery L."/>
            <person name="Girlanda M."/>
            <person name="Hayes R.D."/>
            <person name="Keri Z."/>
            <person name="LaButti K."/>
            <person name="Lipzen A."/>
            <person name="Lombard V."/>
            <person name="Magnuson J."/>
            <person name="Maillard F."/>
            <person name="Murat C."/>
            <person name="Nolan M."/>
            <person name="Ohm R.A."/>
            <person name="Pangilinan J."/>
            <person name="Pereira M.F."/>
            <person name="Perotto S."/>
            <person name="Peter M."/>
            <person name="Pfister S."/>
            <person name="Riley R."/>
            <person name="Sitrit Y."/>
            <person name="Stielow J.B."/>
            <person name="Szollosi G."/>
            <person name="Zifcakova L."/>
            <person name="Stursova M."/>
            <person name="Spatafora J.W."/>
            <person name="Tedersoo L."/>
            <person name="Vaario L.M."/>
            <person name="Yamada A."/>
            <person name="Yan M."/>
            <person name="Wang P."/>
            <person name="Xu J."/>
            <person name="Bruns T."/>
            <person name="Baldrian P."/>
            <person name="Vilgalys R."/>
            <person name="Dunand C."/>
            <person name="Henrissat B."/>
            <person name="Grigoriev I.V."/>
            <person name="Hibbett D."/>
            <person name="Nagy L.G."/>
            <person name="Martin F.M."/>
        </authorList>
    </citation>
    <scope>NUCLEOTIDE SEQUENCE</scope>
    <source>
        <strain evidence="1">UP504</strain>
    </source>
</reference>
<proteinExistence type="predicted"/>
<dbReference type="AlphaFoldDB" id="A0A9P6E164"/>
<dbReference type="Proteomes" id="UP000886523">
    <property type="component" value="Unassembled WGS sequence"/>
</dbReference>
<name>A0A9P6E164_9AGAM</name>
<accession>A0A9P6E164</accession>
<protein>
    <submittedName>
        <fullName evidence="1">Uncharacterized protein</fullName>
    </submittedName>
</protein>
<comment type="caution">
    <text evidence="1">The sequence shown here is derived from an EMBL/GenBank/DDBJ whole genome shotgun (WGS) entry which is preliminary data.</text>
</comment>